<name>A0A1Y1VK95_9FUNG</name>
<gene>
    <name evidence="3" type="ORF">BCR36DRAFT_580354</name>
</gene>
<keyword evidence="4" id="KW-1185">Reference proteome</keyword>
<dbReference type="SUPFAM" id="SSF81296">
    <property type="entry name" value="E set domains"/>
    <property type="match status" value="1"/>
</dbReference>
<feature type="domain" description="AMP-activated protein kinase glycogen-binding" evidence="2">
    <location>
        <begin position="8"/>
        <end position="87"/>
    </location>
</feature>
<comment type="caution">
    <text evidence="3">The sequence shown here is derived from an EMBL/GenBank/DDBJ whole genome shotgun (WGS) entry which is preliminary data.</text>
</comment>
<dbReference type="Pfam" id="PF16561">
    <property type="entry name" value="AMPK1_CBM"/>
    <property type="match status" value="1"/>
</dbReference>
<evidence type="ECO:0000313" key="3">
    <source>
        <dbReference type="EMBL" id="ORX57787.1"/>
    </source>
</evidence>
<dbReference type="EMBL" id="MCFH01000005">
    <property type="protein sequence ID" value="ORX57787.1"/>
    <property type="molecule type" value="Genomic_DNA"/>
</dbReference>
<feature type="region of interest" description="Disordered" evidence="1">
    <location>
        <begin position="84"/>
        <end position="113"/>
    </location>
</feature>
<evidence type="ECO:0000259" key="2">
    <source>
        <dbReference type="Pfam" id="PF16561"/>
    </source>
</evidence>
<proteinExistence type="predicted"/>
<dbReference type="Proteomes" id="UP000193719">
    <property type="component" value="Unassembled WGS sequence"/>
</dbReference>
<organism evidence="3 4">
    <name type="scientific">Piromyces finnis</name>
    <dbReference type="NCBI Taxonomy" id="1754191"/>
    <lineage>
        <taxon>Eukaryota</taxon>
        <taxon>Fungi</taxon>
        <taxon>Fungi incertae sedis</taxon>
        <taxon>Chytridiomycota</taxon>
        <taxon>Chytridiomycota incertae sedis</taxon>
        <taxon>Neocallimastigomycetes</taxon>
        <taxon>Neocallimastigales</taxon>
        <taxon>Neocallimastigaceae</taxon>
        <taxon>Piromyces</taxon>
    </lineage>
</organism>
<dbReference type="InterPro" id="IPR014756">
    <property type="entry name" value="Ig_E-set"/>
</dbReference>
<dbReference type="InterPro" id="IPR013783">
    <property type="entry name" value="Ig-like_fold"/>
</dbReference>
<dbReference type="AlphaFoldDB" id="A0A1Y1VK95"/>
<accession>A0A1Y1VK95</accession>
<evidence type="ECO:0000313" key="4">
    <source>
        <dbReference type="Proteomes" id="UP000193719"/>
    </source>
</evidence>
<sequence length="126" mass="14465">MPIIQYKITYPSRYASSVRLVGDFGTWSGWVDMKQDKKGYSSNLFVQEGTTIKYKFFVDGKHWGFDPTRNSTTDEEGHVVNVECVRNRPSDSEESSEAESINNNEKDKNVSKVAVKVKKPKKKVYF</sequence>
<dbReference type="OrthoDB" id="2116713at2759"/>
<dbReference type="Gene3D" id="2.60.40.10">
    <property type="entry name" value="Immunoglobulins"/>
    <property type="match status" value="1"/>
</dbReference>
<dbReference type="InterPro" id="IPR032640">
    <property type="entry name" value="AMPK1_CBM"/>
</dbReference>
<protein>
    <recommendedName>
        <fullName evidence="2">AMP-activated protein kinase glycogen-binding domain-containing protein</fullName>
    </recommendedName>
</protein>
<dbReference type="CDD" id="cd02859">
    <property type="entry name" value="E_set_AMPKbeta_like_N"/>
    <property type="match status" value="1"/>
</dbReference>
<evidence type="ECO:0000256" key="1">
    <source>
        <dbReference type="SAM" id="MobiDB-lite"/>
    </source>
</evidence>
<reference evidence="3 4" key="1">
    <citation type="submission" date="2016-08" db="EMBL/GenBank/DDBJ databases">
        <title>Genomes of anaerobic fungi encode conserved fungal cellulosomes for biomass hydrolysis.</title>
        <authorList>
            <consortium name="DOE Joint Genome Institute"/>
            <person name="Haitjema C.H."/>
            <person name="Gilmore S.P."/>
            <person name="Henske J.K."/>
            <person name="Solomon K.V."/>
            <person name="De Groot R."/>
            <person name="Kuo A."/>
            <person name="Mondo S.J."/>
            <person name="Salamov A.A."/>
            <person name="Labutti K."/>
            <person name="Zhao Z."/>
            <person name="Chiniquy J."/>
            <person name="Barry K."/>
            <person name="Brewer H.M."/>
            <person name="Purvine S.O."/>
            <person name="Wright A.T."/>
            <person name="Boxma B."/>
            <person name="Van Alen T."/>
            <person name="Hackstein J.H."/>
            <person name="Baker S.E."/>
            <person name="Grigoriev I.V."/>
            <person name="O'Malley M.A."/>
        </authorList>
    </citation>
    <scope>NUCLEOTIDE SEQUENCE [LARGE SCALE GENOMIC DNA]</scope>
    <source>
        <strain evidence="4">finn</strain>
    </source>
</reference>
<reference evidence="3 4" key="2">
    <citation type="submission" date="2016-08" db="EMBL/GenBank/DDBJ databases">
        <title>Pervasive Adenine N6-methylation of Active Genes in Fungi.</title>
        <authorList>
            <consortium name="DOE Joint Genome Institute"/>
            <person name="Mondo S.J."/>
            <person name="Dannebaum R.O."/>
            <person name="Kuo R.C."/>
            <person name="Labutti K."/>
            <person name="Haridas S."/>
            <person name="Kuo A."/>
            <person name="Salamov A."/>
            <person name="Ahrendt S.R."/>
            <person name="Lipzen A."/>
            <person name="Sullivan W."/>
            <person name="Andreopoulos W.B."/>
            <person name="Clum A."/>
            <person name="Lindquist E."/>
            <person name="Daum C."/>
            <person name="Ramamoorthy G.K."/>
            <person name="Gryganskyi A."/>
            <person name="Culley D."/>
            <person name="Magnuson J.K."/>
            <person name="James T.Y."/>
            <person name="O'Malley M.A."/>
            <person name="Stajich J.E."/>
            <person name="Spatafora J.W."/>
            <person name="Visel A."/>
            <person name="Grigoriev I.V."/>
        </authorList>
    </citation>
    <scope>NUCLEOTIDE SEQUENCE [LARGE SCALE GENOMIC DNA]</scope>
    <source>
        <strain evidence="4">finn</strain>
    </source>
</reference>